<reference evidence="2 3" key="1">
    <citation type="submission" date="2018-12" db="EMBL/GenBank/DDBJ databases">
        <title>Venturia inaequalis Genome Resource.</title>
        <authorList>
            <person name="Lichtner F.J."/>
        </authorList>
    </citation>
    <scope>NUCLEOTIDE SEQUENCE [LARGE SCALE GENOMIC DNA]</scope>
    <source>
        <strain evidence="2 3">120213</strain>
    </source>
</reference>
<name>A0A8H3VD67_VENIN</name>
<feature type="chain" id="PRO_5034408513" evidence="1">
    <location>
        <begin position="18"/>
        <end position="72"/>
    </location>
</feature>
<keyword evidence="1" id="KW-0732">Signal</keyword>
<evidence type="ECO:0000313" key="2">
    <source>
        <dbReference type="EMBL" id="KAE9986849.1"/>
    </source>
</evidence>
<comment type="caution">
    <text evidence="2">The sequence shown here is derived from an EMBL/GenBank/DDBJ whole genome shotgun (WGS) entry which is preliminary data.</text>
</comment>
<accession>A0A8H3VD67</accession>
<organism evidence="2 3">
    <name type="scientific">Venturia inaequalis</name>
    <name type="common">Apple scab fungus</name>
    <dbReference type="NCBI Taxonomy" id="5025"/>
    <lineage>
        <taxon>Eukaryota</taxon>
        <taxon>Fungi</taxon>
        <taxon>Dikarya</taxon>
        <taxon>Ascomycota</taxon>
        <taxon>Pezizomycotina</taxon>
        <taxon>Dothideomycetes</taxon>
        <taxon>Pleosporomycetidae</taxon>
        <taxon>Venturiales</taxon>
        <taxon>Venturiaceae</taxon>
        <taxon>Venturia</taxon>
    </lineage>
</organism>
<gene>
    <name evidence="2" type="ORF">EG328_004568</name>
</gene>
<dbReference type="Proteomes" id="UP000447873">
    <property type="component" value="Unassembled WGS sequence"/>
</dbReference>
<evidence type="ECO:0000313" key="3">
    <source>
        <dbReference type="Proteomes" id="UP000447873"/>
    </source>
</evidence>
<sequence length="72" mass="8073">MKFAIITALFLAAGASAAYVPKDDGTYTVCTPNDKAGICKKYDRNRKPTGLQEDCRWVLESPLRTFLSFHLF</sequence>
<dbReference type="AlphaFoldDB" id="A0A8H3VD67"/>
<protein>
    <submittedName>
        <fullName evidence="2">Uncharacterized protein</fullName>
    </submittedName>
</protein>
<dbReference type="EMBL" id="WNWS01000025">
    <property type="protein sequence ID" value="KAE9986849.1"/>
    <property type="molecule type" value="Genomic_DNA"/>
</dbReference>
<feature type="signal peptide" evidence="1">
    <location>
        <begin position="1"/>
        <end position="17"/>
    </location>
</feature>
<proteinExistence type="predicted"/>
<evidence type="ECO:0000256" key="1">
    <source>
        <dbReference type="SAM" id="SignalP"/>
    </source>
</evidence>